<comment type="similarity">
    <text evidence="2">Belongs to the WD repeat DCAF13/WDSOF1 family.</text>
</comment>
<evidence type="ECO:0000313" key="10">
    <source>
        <dbReference type="EMBL" id="PVD31815.1"/>
    </source>
</evidence>
<keyword evidence="6" id="KW-0687">Ribonucleoprotein</keyword>
<sequence length="527" mass="59909">MATEVDLLPADAIIVSSKPEAENLVDEPGSSEVQIHILAETSTHSTAQTLRQYFMDGFGDRTCYLELGLCVCSQVTSSFGKHPTGAEVGLPLVHLRARRAPSVYEAINKVQDRNRDPTQHPFQLEREYKRALNATKLERVYAKPFLAGLDGHSDGVHVLCKHPTSLSLLLSGAEDGEMICWNLAKRAVVKKVLAHDGAVNGLCIHRTGKHLYSCGFDQTIKKWDISPEGIISDMPATTLLGKCVYQSIDHHWFDDTFVTSGQTVDVWVDQKTEPHRSFAWGVESVHHVKFNPIETYLLGAAAHDRTIILYDMRGSAPLRKVLLKMRTNTLSWNPMEPMTFTAANEDYNLYTFDMRKLSMPLNIHMDHVSAVMDVDYAPSGREFVSAGYDKCLRIFQVDKSRSKEIYHTKRMQRVTCVRWSLDNRYIVSGSDEMNIRLWKAKASEKLGILKPREKAAMNYAEALKTQFAHLPQIRRISRHRHVPKMVYNASHQMREMKDKEKRKEARRKAHSKPGKEPEKKLVAGERE</sequence>
<dbReference type="InterPro" id="IPR015943">
    <property type="entry name" value="WD40/YVTN_repeat-like_dom_sf"/>
</dbReference>
<keyword evidence="3 7" id="KW-0853">WD repeat</keyword>
<feature type="domain" description="Sof1-like protein" evidence="9">
    <location>
        <begin position="440"/>
        <end position="519"/>
    </location>
</feature>
<feature type="region of interest" description="Disordered" evidence="8">
    <location>
        <begin position="489"/>
        <end position="527"/>
    </location>
</feature>
<dbReference type="FunFam" id="2.130.10.10:FF:000132">
    <property type="entry name" value="DDB1- and CUL4-associated factor 13"/>
    <property type="match status" value="1"/>
</dbReference>
<dbReference type="AlphaFoldDB" id="A0A2T7PEG4"/>
<evidence type="ECO:0000256" key="5">
    <source>
        <dbReference type="ARBA" id="ARBA00023242"/>
    </source>
</evidence>
<dbReference type="EMBL" id="PZQS01000004">
    <property type="protein sequence ID" value="PVD31815.1"/>
    <property type="molecule type" value="Genomic_DNA"/>
</dbReference>
<dbReference type="InterPro" id="IPR001680">
    <property type="entry name" value="WD40_rpt"/>
</dbReference>
<dbReference type="SUPFAM" id="SSF50978">
    <property type="entry name" value="WD40 repeat-like"/>
    <property type="match status" value="1"/>
</dbReference>
<dbReference type="Gene3D" id="2.130.10.10">
    <property type="entry name" value="YVTN repeat-like/Quinoprotein amine dehydrogenase"/>
    <property type="match status" value="2"/>
</dbReference>
<evidence type="ECO:0000256" key="1">
    <source>
        <dbReference type="ARBA" id="ARBA00004604"/>
    </source>
</evidence>
<gene>
    <name evidence="10" type="ORF">C0Q70_07233</name>
</gene>
<organism evidence="10 11">
    <name type="scientific">Pomacea canaliculata</name>
    <name type="common">Golden apple snail</name>
    <dbReference type="NCBI Taxonomy" id="400727"/>
    <lineage>
        <taxon>Eukaryota</taxon>
        <taxon>Metazoa</taxon>
        <taxon>Spiralia</taxon>
        <taxon>Lophotrochozoa</taxon>
        <taxon>Mollusca</taxon>
        <taxon>Gastropoda</taxon>
        <taxon>Caenogastropoda</taxon>
        <taxon>Architaenioglossa</taxon>
        <taxon>Ampullarioidea</taxon>
        <taxon>Ampullariidae</taxon>
        <taxon>Pomacea</taxon>
    </lineage>
</organism>
<evidence type="ECO:0000256" key="6">
    <source>
        <dbReference type="ARBA" id="ARBA00023274"/>
    </source>
</evidence>
<feature type="repeat" description="WD" evidence="7">
    <location>
        <begin position="364"/>
        <end position="405"/>
    </location>
</feature>
<dbReference type="PANTHER" id="PTHR22851">
    <property type="entry name" value="U3 SMALL NUCLEOLAR RNA U3 SNORNA ASSOCIATED PROTEIN"/>
    <property type="match status" value="1"/>
</dbReference>
<dbReference type="Pfam" id="PF00400">
    <property type="entry name" value="WD40"/>
    <property type="match status" value="4"/>
</dbReference>
<dbReference type="InterPro" id="IPR051733">
    <property type="entry name" value="WD_repeat_DCAF13/WDSOF1"/>
</dbReference>
<comment type="subcellular location">
    <subcellularLocation>
        <location evidence="1">Nucleus</location>
        <location evidence="1">Nucleolus</location>
    </subcellularLocation>
</comment>
<feature type="repeat" description="WD" evidence="7">
    <location>
        <begin position="407"/>
        <end position="448"/>
    </location>
</feature>
<proteinExistence type="inferred from homology"/>
<dbReference type="GO" id="GO:0000462">
    <property type="term" value="P:maturation of SSU-rRNA from tricistronic rRNA transcript (SSU-rRNA, 5.8S rRNA, LSU-rRNA)"/>
    <property type="evidence" value="ECO:0007669"/>
    <property type="project" value="TreeGrafter"/>
</dbReference>
<dbReference type="OrthoDB" id="10249065at2759"/>
<dbReference type="Proteomes" id="UP000245119">
    <property type="component" value="Linkage Group LG4"/>
</dbReference>
<dbReference type="PROSITE" id="PS50082">
    <property type="entry name" value="WD_REPEATS_2"/>
    <property type="match status" value="4"/>
</dbReference>
<evidence type="ECO:0000256" key="3">
    <source>
        <dbReference type="ARBA" id="ARBA00022574"/>
    </source>
</evidence>
<evidence type="ECO:0000256" key="2">
    <source>
        <dbReference type="ARBA" id="ARBA00005649"/>
    </source>
</evidence>
<feature type="repeat" description="WD" evidence="7">
    <location>
        <begin position="192"/>
        <end position="226"/>
    </location>
</feature>
<evidence type="ECO:0000256" key="8">
    <source>
        <dbReference type="SAM" id="MobiDB-lite"/>
    </source>
</evidence>
<evidence type="ECO:0000256" key="4">
    <source>
        <dbReference type="ARBA" id="ARBA00022737"/>
    </source>
</evidence>
<keyword evidence="5" id="KW-0539">Nucleus</keyword>
<keyword evidence="4" id="KW-0677">Repeat</keyword>
<dbReference type="SMART" id="SM00320">
    <property type="entry name" value="WD40"/>
    <property type="match status" value="5"/>
</dbReference>
<feature type="repeat" description="WD" evidence="7">
    <location>
        <begin position="149"/>
        <end position="191"/>
    </location>
</feature>
<dbReference type="Pfam" id="PF04158">
    <property type="entry name" value="Sof1"/>
    <property type="match status" value="1"/>
</dbReference>
<dbReference type="STRING" id="400727.A0A2T7PEG4"/>
<dbReference type="InterPro" id="IPR007287">
    <property type="entry name" value="Sof1"/>
</dbReference>
<name>A0A2T7PEG4_POMCA</name>
<accession>A0A2T7PEG4</accession>
<protein>
    <recommendedName>
        <fullName evidence="9">Sof1-like protein domain-containing protein</fullName>
    </recommendedName>
</protein>
<evidence type="ECO:0000313" key="11">
    <source>
        <dbReference type="Proteomes" id="UP000245119"/>
    </source>
</evidence>
<feature type="compositionally biased region" description="Basic and acidic residues" evidence="8">
    <location>
        <begin position="492"/>
        <end position="503"/>
    </location>
</feature>
<dbReference type="GO" id="GO:0032040">
    <property type="term" value="C:small-subunit processome"/>
    <property type="evidence" value="ECO:0007669"/>
    <property type="project" value="TreeGrafter"/>
</dbReference>
<evidence type="ECO:0000256" key="7">
    <source>
        <dbReference type="PROSITE-ProRule" id="PRU00221"/>
    </source>
</evidence>
<evidence type="ECO:0000259" key="9">
    <source>
        <dbReference type="Pfam" id="PF04158"/>
    </source>
</evidence>
<reference evidence="10 11" key="1">
    <citation type="submission" date="2018-04" db="EMBL/GenBank/DDBJ databases">
        <title>The genome of golden apple snail Pomacea canaliculata provides insight into stress tolerance and invasive adaptation.</title>
        <authorList>
            <person name="Liu C."/>
            <person name="Liu B."/>
            <person name="Ren Y."/>
            <person name="Zhang Y."/>
            <person name="Wang H."/>
            <person name="Li S."/>
            <person name="Jiang F."/>
            <person name="Yin L."/>
            <person name="Zhang G."/>
            <person name="Qian W."/>
            <person name="Fan W."/>
        </authorList>
    </citation>
    <scope>NUCLEOTIDE SEQUENCE [LARGE SCALE GENOMIC DNA]</scope>
    <source>
        <strain evidence="10">SZHN2017</strain>
        <tissue evidence="10">Muscle</tissue>
    </source>
</reference>
<keyword evidence="11" id="KW-1185">Reference proteome</keyword>
<feature type="compositionally biased region" description="Basic and acidic residues" evidence="8">
    <location>
        <begin position="513"/>
        <end position="527"/>
    </location>
</feature>
<comment type="caution">
    <text evidence="10">The sequence shown here is derived from an EMBL/GenBank/DDBJ whole genome shotgun (WGS) entry which is preliminary data.</text>
</comment>
<dbReference type="PANTHER" id="PTHR22851:SF0">
    <property type="entry name" value="DDB1- AND CUL4-ASSOCIATED FACTOR 13"/>
    <property type="match status" value="1"/>
</dbReference>
<dbReference type="InterPro" id="IPR036322">
    <property type="entry name" value="WD40_repeat_dom_sf"/>
</dbReference>